<dbReference type="AlphaFoldDB" id="A0A518F127"/>
<evidence type="ECO:0000313" key="3">
    <source>
        <dbReference type="Proteomes" id="UP000320390"/>
    </source>
</evidence>
<feature type="signal peptide" evidence="1">
    <location>
        <begin position="1"/>
        <end position="25"/>
    </location>
</feature>
<dbReference type="InterPro" id="IPR036249">
    <property type="entry name" value="Thioredoxin-like_sf"/>
</dbReference>
<dbReference type="OrthoDB" id="291438at2"/>
<accession>A0A518F127</accession>
<dbReference type="Proteomes" id="UP000320390">
    <property type="component" value="Chromosome"/>
</dbReference>
<evidence type="ECO:0000256" key="1">
    <source>
        <dbReference type="SAM" id="SignalP"/>
    </source>
</evidence>
<evidence type="ECO:0000313" key="2">
    <source>
        <dbReference type="EMBL" id="QDV10051.1"/>
    </source>
</evidence>
<protein>
    <recommendedName>
        <fullName evidence="4">AhpC/TSA family protein</fullName>
    </recommendedName>
</protein>
<dbReference type="SUPFAM" id="SSF52833">
    <property type="entry name" value="Thioredoxin-like"/>
    <property type="match status" value="1"/>
</dbReference>
<sequence precursor="true">MKPTHLFTAALLVAGGAITTSVLQASDIGSPGTPGITVRSAQETGSTFEKLLAEYESAKAAFKDKLSNADKKERKELRDHAPIDDYWPRFEALAQDGEGRALVWLADNLKTNRSIKSADRPAALLPIYRGLVAHVNQDWFEGALESFARDSRTLGLEATSGLIDSMLEKAEKDAAKAAVLFYGAGAVEKEAPEKAEAMRAQVLADYPGTKFGFMARAATATPEDTEVGKVAPNFPGKSIDGFEFSLEDYRGKVAVLDFYGFW</sequence>
<organism evidence="2 3">
    <name type="scientific">Saltatorellus ferox</name>
    <dbReference type="NCBI Taxonomy" id="2528018"/>
    <lineage>
        <taxon>Bacteria</taxon>
        <taxon>Pseudomonadati</taxon>
        <taxon>Planctomycetota</taxon>
        <taxon>Planctomycetia</taxon>
        <taxon>Planctomycetia incertae sedis</taxon>
        <taxon>Saltatorellus</taxon>
    </lineage>
</organism>
<evidence type="ECO:0008006" key="4">
    <source>
        <dbReference type="Google" id="ProtNLM"/>
    </source>
</evidence>
<feature type="chain" id="PRO_5022140012" description="AhpC/TSA family protein" evidence="1">
    <location>
        <begin position="26"/>
        <end position="262"/>
    </location>
</feature>
<dbReference type="RefSeq" id="WP_145205562.1">
    <property type="nucleotide sequence ID" value="NZ_CP036434.1"/>
</dbReference>
<keyword evidence="1" id="KW-0732">Signal</keyword>
<name>A0A518F127_9BACT</name>
<gene>
    <name evidence="2" type="ORF">Poly30_56130</name>
</gene>
<dbReference type="EMBL" id="CP036434">
    <property type="protein sequence ID" value="QDV10051.1"/>
    <property type="molecule type" value="Genomic_DNA"/>
</dbReference>
<dbReference type="Gene3D" id="3.40.30.10">
    <property type="entry name" value="Glutaredoxin"/>
    <property type="match status" value="1"/>
</dbReference>
<proteinExistence type="predicted"/>
<keyword evidence="3" id="KW-1185">Reference proteome</keyword>
<reference evidence="2 3" key="1">
    <citation type="submission" date="2019-02" db="EMBL/GenBank/DDBJ databases">
        <title>Deep-cultivation of Planctomycetes and their phenomic and genomic characterization uncovers novel biology.</title>
        <authorList>
            <person name="Wiegand S."/>
            <person name="Jogler M."/>
            <person name="Boedeker C."/>
            <person name="Pinto D."/>
            <person name="Vollmers J."/>
            <person name="Rivas-Marin E."/>
            <person name="Kohn T."/>
            <person name="Peeters S.H."/>
            <person name="Heuer A."/>
            <person name="Rast P."/>
            <person name="Oberbeckmann S."/>
            <person name="Bunk B."/>
            <person name="Jeske O."/>
            <person name="Meyerdierks A."/>
            <person name="Storesund J.E."/>
            <person name="Kallscheuer N."/>
            <person name="Luecker S."/>
            <person name="Lage O.M."/>
            <person name="Pohl T."/>
            <person name="Merkel B.J."/>
            <person name="Hornburger P."/>
            <person name="Mueller R.-W."/>
            <person name="Bruemmer F."/>
            <person name="Labrenz M."/>
            <person name="Spormann A.M."/>
            <person name="Op den Camp H."/>
            <person name="Overmann J."/>
            <person name="Amann R."/>
            <person name="Jetten M.S.M."/>
            <person name="Mascher T."/>
            <person name="Medema M.H."/>
            <person name="Devos D.P."/>
            <person name="Kaster A.-K."/>
            <person name="Ovreas L."/>
            <person name="Rohde M."/>
            <person name="Galperin M.Y."/>
            <person name="Jogler C."/>
        </authorList>
    </citation>
    <scope>NUCLEOTIDE SEQUENCE [LARGE SCALE GENOMIC DNA]</scope>
    <source>
        <strain evidence="2 3">Poly30</strain>
    </source>
</reference>